<comment type="caution">
    <text evidence="4">The sequence shown here is derived from an EMBL/GenBank/DDBJ whole genome shotgun (WGS) entry which is preliminary data.</text>
</comment>
<protein>
    <recommendedName>
        <fullName evidence="3">JmjC domain-containing protein</fullName>
    </recommendedName>
</protein>
<dbReference type="InterPro" id="IPR041667">
    <property type="entry name" value="Cupin_8"/>
</dbReference>
<dbReference type="PANTHER" id="PTHR12461:SF100">
    <property type="entry name" value="JMJC DOMAIN-CONTAINING PROTEIN 4"/>
    <property type="match status" value="1"/>
</dbReference>
<dbReference type="Pfam" id="PF13621">
    <property type="entry name" value="Cupin_8"/>
    <property type="match status" value="1"/>
</dbReference>
<keyword evidence="5" id="KW-1185">Reference proteome</keyword>
<dbReference type="OrthoDB" id="415358at2759"/>
<dbReference type="InterPro" id="IPR014710">
    <property type="entry name" value="RmlC-like_jellyroll"/>
</dbReference>
<proteinExistence type="inferred from homology"/>
<name>A0A8S1J898_9CHLO</name>
<dbReference type="InterPro" id="IPR003347">
    <property type="entry name" value="JmjC_dom"/>
</dbReference>
<feature type="compositionally biased region" description="Acidic residues" evidence="2">
    <location>
        <begin position="311"/>
        <end position="332"/>
    </location>
</feature>
<evidence type="ECO:0000259" key="3">
    <source>
        <dbReference type="PROSITE" id="PS51184"/>
    </source>
</evidence>
<feature type="region of interest" description="Disordered" evidence="2">
    <location>
        <begin position="1"/>
        <end position="25"/>
    </location>
</feature>
<gene>
    <name evidence="4" type="ORF">OSTQU699_LOCUS7470</name>
</gene>
<evidence type="ECO:0000313" key="5">
    <source>
        <dbReference type="Proteomes" id="UP000708148"/>
    </source>
</evidence>
<dbReference type="PROSITE" id="PS51184">
    <property type="entry name" value="JMJC"/>
    <property type="match status" value="1"/>
</dbReference>
<evidence type="ECO:0000256" key="2">
    <source>
        <dbReference type="SAM" id="MobiDB-lite"/>
    </source>
</evidence>
<feature type="region of interest" description="Disordered" evidence="2">
    <location>
        <begin position="298"/>
        <end position="335"/>
    </location>
</feature>
<evidence type="ECO:0000256" key="1">
    <source>
        <dbReference type="ARBA" id="ARBA00006801"/>
    </source>
</evidence>
<dbReference type="Gene3D" id="2.60.120.10">
    <property type="entry name" value="Jelly Rolls"/>
    <property type="match status" value="2"/>
</dbReference>
<dbReference type="PANTHER" id="PTHR12461">
    <property type="entry name" value="HYPOXIA-INDUCIBLE FACTOR 1 ALPHA INHIBITOR-RELATED"/>
    <property type="match status" value="1"/>
</dbReference>
<dbReference type="EMBL" id="CAJHUC010001711">
    <property type="protein sequence ID" value="CAD7702113.1"/>
    <property type="molecule type" value="Genomic_DNA"/>
</dbReference>
<sequence>MHKSPGASRKRKSSELGSKLAGEGEECRALQAPHREAIPAIQAERLDATQFWAEFVSRRRPVVIKGHPKDPEWRASQLWSLDYLRSKAGECVIKVEYRADKNGSYGQGRRIKMTFREFLDKVEAGNDTLYFTAQQTSVGADGFLELYGAPLTSVPNDFGLTPSLLPNLVPQQMNLWIGAAREGASSGLHHDFHDNLYILLRGVKKFRLYPPSLASQMYTNGAIHKIYPNGRIVYEGQGDVLADGSDAQDVALWREHQEACAALAAEEDAVGRKGSEKRLKMAEDRLEETLEHMLDGVAEDWPEGPGADCNSSDEGDEEEEGEEADILEDGTEPDSFSKVDLSLPYDRIREKFPQFPDQSSMLECEVHRGEMLFLPAGWFHDVTSVGDGESGWHMAFNYWFYPPDNLEPSRSGFSAPYASGYWPSVWKERAHQADGRQCGGHDVSTASLA</sequence>
<organism evidence="4 5">
    <name type="scientific">Ostreobium quekettii</name>
    <dbReference type="NCBI Taxonomy" id="121088"/>
    <lineage>
        <taxon>Eukaryota</taxon>
        <taxon>Viridiplantae</taxon>
        <taxon>Chlorophyta</taxon>
        <taxon>core chlorophytes</taxon>
        <taxon>Ulvophyceae</taxon>
        <taxon>TCBD clade</taxon>
        <taxon>Bryopsidales</taxon>
        <taxon>Ostreobineae</taxon>
        <taxon>Ostreobiaceae</taxon>
        <taxon>Ostreobium</taxon>
    </lineage>
</organism>
<feature type="domain" description="JmjC" evidence="3">
    <location>
        <begin position="150"/>
        <end position="417"/>
    </location>
</feature>
<dbReference type="SUPFAM" id="SSF51197">
    <property type="entry name" value="Clavaminate synthase-like"/>
    <property type="match status" value="1"/>
</dbReference>
<dbReference type="AlphaFoldDB" id="A0A8S1J898"/>
<comment type="similarity">
    <text evidence="1">Belongs to the JARID1 histone demethylase family.</text>
</comment>
<evidence type="ECO:0000313" key="4">
    <source>
        <dbReference type="EMBL" id="CAD7702113.1"/>
    </source>
</evidence>
<dbReference type="Proteomes" id="UP000708148">
    <property type="component" value="Unassembled WGS sequence"/>
</dbReference>
<reference evidence="4" key="1">
    <citation type="submission" date="2020-12" db="EMBL/GenBank/DDBJ databases">
        <authorList>
            <person name="Iha C."/>
        </authorList>
    </citation>
    <scope>NUCLEOTIDE SEQUENCE</scope>
</reference>
<dbReference type="SMART" id="SM00558">
    <property type="entry name" value="JmjC"/>
    <property type="match status" value="1"/>
</dbReference>
<accession>A0A8S1J898</accession>
<feature type="compositionally biased region" description="Basic residues" evidence="2">
    <location>
        <begin position="1"/>
        <end position="12"/>
    </location>
</feature>